<evidence type="ECO:0000256" key="7">
    <source>
        <dbReference type="ARBA" id="ARBA00023014"/>
    </source>
</evidence>
<dbReference type="PANTHER" id="PTHR30109:SF4">
    <property type="entry name" value="CARBON MONOXIDE DEHYDROGENASE"/>
    <property type="match status" value="1"/>
</dbReference>
<dbReference type="InterPro" id="IPR016101">
    <property type="entry name" value="CO_DH_a-bundle"/>
</dbReference>
<protein>
    <recommendedName>
        <fullName evidence="9">Carbon monoxide dehydrogenase</fullName>
        <ecNumber evidence="9">1.2.7.4</ecNumber>
    </recommendedName>
</protein>
<dbReference type="EMBL" id="LNQR01000019">
    <property type="protein sequence ID" value="KWT92816.1"/>
    <property type="molecule type" value="Genomic_DNA"/>
</dbReference>
<dbReference type="Gene3D" id="3.40.50.2030">
    <property type="match status" value="2"/>
</dbReference>
<name>A0ABR5SJT4_9BACT</name>
<keyword evidence="6 9" id="KW-0408">Iron</keyword>
<proteinExistence type="predicted"/>
<organism evidence="11 12">
    <name type="scientific">Candidatus Magnetominusculus xianensis</name>
    <dbReference type="NCBI Taxonomy" id="1748249"/>
    <lineage>
        <taxon>Bacteria</taxon>
        <taxon>Pseudomonadati</taxon>
        <taxon>Nitrospirota</taxon>
        <taxon>Nitrospiria</taxon>
        <taxon>Nitrospirales</taxon>
        <taxon>Nitrospiraceae</taxon>
        <taxon>Candidatus Magnetominusculus</taxon>
    </lineage>
</organism>
<dbReference type="PIRSF" id="PIRSF005023">
    <property type="entry name" value="CODH"/>
    <property type="match status" value="1"/>
</dbReference>
<dbReference type="NCBIfam" id="TIGR01702">
    <property type="entry name" value="CO_DH_cata"/>
    <property type="match status" value="1"/>
</dbReference>
<evidence type="ECO:0000256" key="1">
    <source>
        <dbReference type="ARBA" id="ARBA00001966"/>
    </source>
</evidence>
<comment type="caution">
    <text evidence="11">The sequence shown here is derived from an EMBL/GenBank/DDBJ whole genome shotgun (WGS) entry which is preliminary data.</text>
</comment>
<dbReference type="InterPro" id="IPR010047">
    <property type="entry name" value="CODH"/>
</dbReference>
<keyword evidence="5 9" id="KW-0560">Oxidoreductase</keyword>
<comment type="catalytic activity">
    <reaction evidence="8 9">
        <text>CO + 2 oxidized [2Fe-2S]-[ferredoxin] + H2O = 2 reduced [2Fe-2S]-[ferredoxin] + CO2 + 2 H(+)</text>
        <dbReference type="Rhea" id="RHEA:21040"/>
        <dbReference type="Rhea" id="RHEA-COMP:10000"/>
        <dbReference type="Rhea" id="RHEA-COMP:10001"/>
        <dbReference type="ChEBI" id="CHEBI:15377"/>
        <dbReference type="ChEBI" id="CHEBI:15378"/>
        <dbReference type="ChEBI" id="CHEBI:16526"/>
        <dbReference type="ChEBI" id="CHEBI:17245"/>
        <dbReference type="ChEBI" id="CHEBI:33737"/>
        <dbReference type="ChEBI" id="CHEBI:33738"/>
        <dbReference type="EC" id="1.2.7.4"/>
    </reaction>
</comment>
<accession>A0ABR5SJT4</accession>
<dbReference type="Pfam" id="PF03063">
    <property type="entry name" value="Prismane"/>
    <property type="match status" value="1"/>
</dbReference>
<evidence type="ECO:0000256" key="2">
    <source>
        <dbReference type="ARBA" id="ARBA00022485"/>
    </source>
</evidence>
<evidence type="ECO:0000256" key="10">
    <source>
        <dbReference type="SAM" id="MobiDB-lite"/>
    </source>
</evidence>
<dbReference type="Proteomes" id="UP000060487">
    <property type="component" value="Unassembled WGS sequence"/>
</dbReference>
<evidence type="ECO:0000256" key="5">
    <source>
        <dbReference type="ARBA" id="ARBA00023002"/>
    </source>
</evidence>
<evidence type="ECO:0000313" key="11">
    <source>
        <dbReference type="EMBL" id="KWT92816.1"/>
    </source>
</evidence>
<dbReference type="GO" id="GO:0016491">
    <property type="term" value="F:oxidoreductase activity"/>
    <property type="evidence" value="ECO:0007669"/>
    <property type="project" value="UniProtKB-KW"/>
</dbReference>
<dbReference type="EC" id="1.2.7.4" evidence="9"/>
<dbReference type="Gene3D" id="1.20.1270.30">
    <property type="match status" value="1"/>
</dbReference>
<dbReference type="InterPro" id="IPR011254">
    <property type="entry name" value="Prismane-like_sf"/>
</dbReference>
<comment type="cofactor">
    <cofactor evidence="1">
        <name>[4Fe-4S] cluster</name>
        <dbReference type="ChEBI" id="CHEBI:49883"/>
    </cofactor>
</comment>
<gene>
    <name evidence="11" type="ORF">ASN18_0402</name>
</gene>
<feature type="region of interest" description="Disordered" evidence="10">
    <location>
        <begin position="1"/>
        <end position="24"/>
    </location>
</feature>
<evidence type="ECO:0000256" key="8">
    <source>
        <dbReference type="ARBA" id="ARBA00048733"/>
    </source>
</evidence>
<dbReference type="InterPro" id="IPR016099">
    <property type="entry name" value="Prismane-like_a/b-sand"/>
</dbReference>
<evidence type="ECO:0000313" key="12">
    <source>
        <dbReference type="Proteomes" id="UP000060487"/>
    </source>
</evidence>
<dbReference type="PANTHER" id="PTHR30109">
    <property type="entry name" value="HYDROXYLAMINE REDUCTASE"/>
    <property type="match status" value="1"/>
</dbReference>
<dbReference type="RefSeq" id="WP_085050929.1">
    <property type="nucleotide sequence ID" value="NZ_LNQR01000019.1"/>
</dbReference>
<keyword evidence="3" id="KW-0533">Nickel</keyword>
<dbReference type="InterPro" id="IPR004137">
    <property type="entry name" value="HCP/CODH"/>
</dbReference>
<keyword evidence="12" id="KW-1185">Reference proteome</keyword>
<evidence type="ECO:0000256" key="9">
    <source>
        <dbReference type="PIRNR" id="PIRNR005023"/>
    </source>
</evidence>
<evidence type="ECO:0000256" key="3">
    <source>
        <dbReference type="ARBA" id="ARBA00022596"/>
    </source>
</evidence>
<evidence type="ECO:0000256" key="4">
    <source>
        <dbReference type="ARBA" id="ARBA00022723"/>
    </source>
</evidence>
<keyword evidence="7 9" id="KW-0411">Iron-sulfur</keyword>
<keyword evidence="4 9" id="KW-0479">Metal-binding</keyword>
<reference evidence="11 12" key="1">
    <citation type="submission" date="2015-11" db="EMBL/GenBank/DDBJ databases">
        <authorList>
            <person name="Lin W."/>
        </authorList>
    </citation>
    <scope>NUCLEOTIDE SEQUENCE [LARGE SCALE GENOMIC DNA]</scope>
    <source>
        <strain evidence="11 12">HCH-1</strain>
    </source>
</reference>
<feature type="compositionally biased region" description="Basic and acidic residues" evidence="10">
    <location>
        <begin position="12"/>
        <end position="24"/>
    </location>
</feature>
<sequence>MEKVSSHGSINELHERVKKDGMSSLPERFEAQEKTRCNYCKQGLSCQLCSHGPCRITKYADRGVCGIDANGMVMRNLVHLHVFGTAAYSHHAKTAFKTLKAVGEGKGFYEIKNEEMLNNVADTLGVGRQDSVKQTALKVAEFFLNELHRDSDEESKLVEIFAPESRKRIWKDMGIFPGGPLHEILDTETRCMTNIDSDYVSLAKMAFRMAISMAYCSQIPLEIVQDILFGSPTPHETFVDVGIIDKDYVNILPNGHEPFVGAAVIKLAHREDIQQLARDKGAKGIRVVGSIETGQELIQRFPTDDVFVGLTGNWINQEYVMATGAVDLFAVDMNCSVPTLGIFADKYNSTVASVSKLVRIVGVNNNFDYTPENAEEIAGKLITIAIDNFVKRKGKDTLIPQKKQSAIVGFSTESVLKALGGTLTPLLDAVKQGSIKGITALVSCSTLTNGPQDALTVAVAKELIKRDILVLSAGCGNAALQVAGLQSLDAIALAGAGLQSVCKALGVPPALSFGTCTDTGRLANLVTAVAGALGVDVSQLPVAVTAPEFMEQKATIDALFAVAFGLYTHVSPVPAVTGAPDVVKLLTQDIENLTGGKIAIGDDPVQIVNGIEDHIMKKRKALGI</sequence>
<keyword evidence="2 9" id="KW-0004">4Fe-4S</keyword>
<dbReference type="SUPFAM" id="SSF56821">
    <property type="entry name" value="Prismane protein-like"/>
    <property type="match status" value="1"/>
</dbReference>
<evidence type="ECO:0000256" key="6">
    <source>
        <dbReference type="ARBA" id="ARBA00023004"/>
    </source>
</evidence>